<evidence type="ECO:0000313" key="2">
    <source>
        <dbReference type="EMBL" id="MCQ4637211.1"/>
    </source>
</evidence>
<dbReference type="RefSeq" id="WP_256132404.1">
    <property type="nucleotide sequence ID" value="NZ_JANFXK010000011.1"/>
</dbReference>
<dbReference type="PANTHER" id="PTHR43437">
    <property type="entry name" value="HYDROXYACYL-THIOESTER DEHYDRATASE TYPE 2, MITOCHONDRIAL-RELATED"/>
    <property type="match status" value="1"/>
</dbReference>
<dbReference type="InterPro" id="IPR002539">
    <property type="entry name" value="MaoC-like_dom"/>
</dbReference>
<dbReference type="EMBL" id="JANFXK010000011">
    <property type="protein sequence ID" value="MCQ4637211.1"/>
    <property type="molecule type" value="Genomic_DNA"/>
</dbReference>
<protein>
    <submittedName>
        <fullName evidence="2">MaoC family dehydratase</fullName>
    </submittedName>
</protein>
<dbReference type="Proteomes" id="UP001524502">
    <property type="component" value="Unassembled WGS sequence"/>
</dbReference>
<accession>A0ABT1RQN8</accession>
<dbReference type="InterPro" id="IPR029069">
    <property type="entry name" value="HotDog_dom_sf"/>
</dbReference>
<dbReference type="PANTHER" id="PTHR43437:SF3">
    <property type="entry name" value="HYDROXYACYL-THIOESTER DEHYDRATASE TYPE 2, MITOCHONDRIAL"/>
    <property type="match status" value="1"/>
</dbReference>
<evidence type="ECO:0000259" key="1">
    <source>
        <dbReference type="Pfam" id="PF01575"/>
    </source>
</evidence>
<name>A0ABT1RQN8_9FIRM</name>
<feature type="domain" description="MaoC-like" evidence="1">
    <location>
        <begin position="15"/>
        <end position="103"/>
    </location>
</feature>
<dbReference type="Pfam" id="PF01575">
    <property type="entry name" value="MaoC_dehydratas"/>
    <property type="match status" value="1"/>
</dbReference>
<dbReference type="Gene3D" id="3.10.129.10">
    <property type="entry name" value="Hotdog Thioesterase"/>
    <property type="match status" value="1"/>
</dbReference>
<keyword evidence="3" id="KW-1185">Reference proteome</keyword>
<sequence>MGDIRNFSVGDKAAIKQKVTEQIIGDYADISGDRNPIHMDTKYAEETVFGERIAHGLFCQALVSNVIGNKLPGEGAILLTERINYRKPVYIGDEIECVCEIKEILSEKNQCLIAFDCINQMKECILDGEALVLLL</sequence>
<evidence type="ECO:0000313" key="3">
    <source>
        <dbReference type="Proteomes" id="UP001524502"/>
    </source>
</evidence>
<proteinExistence type="predicted"/>
<gene>
    <name evidence="2" type="ORF">NE619_10795</name>
</gene>
<dbReference type="InterPro" id="IPR050965">
    <property type="entry name" value="UPF0336/Enoyl-CoA_hydratase"/>
</dbReference>
<comment type="caution">
    <text evidence="2">The sequence shown here is derived from an EMBL/GenBank/DDBJ whole genome shotgun (WGS) entry which is preliminary data.</text>
</comment>
<dbReference type="CDD" id="cd03449">
    <property type="entry name" value="R_hydratase"/>
    <property type="match status" value="1"/>
</dbReference>
<dbReference type="SUPFAM" id="SSF54637">
    <property type="entry name" value="Thioesterase/thiol ester dehydrase-isomerase"/>
    <property type="match status" value="1"/>
</dbReference>
<organism evidence="2 3">
    <name type="scientific">Anaerovorax odorimutans</name>
    <dbReference type="NCBI Taxonomy" id="109327"/>
    <lineage>
        <taxon>Bacteria</taxon>
        <taxon>Bacillati</taxon>
        <taxon>Bacillota</taxon>
        <taxon>Clostridia</taxon>
        <taxon>Peptostreptococcales</taxon>
        <taxon>Anaerovoracaceae</taxon>
        <taxon>Anaerovorax</taxon>
    </lineage>
</organism>
<reference evidence="2 3" key="1">
    <citation type="submission" date="2022-06" db="EMBL/GenBank/DDBJ databases">
        <title>Isolation of gut microbiota from human fecal samples.</title>
        <authorList>
            <person name="Pamer E.G."/>
            <person name="Barat B."/>
            <person name="Waligurski E."/>
            <person name="Medina S."/>
            <person name="Paddock L."/>
            <person name="Mostad J."/>
        </authorList>
    </citation>
    <scope>NUCLEOTIDE SEQUENCE [LARGE SCALE GENOMIC DNA]</scope>
    <source>
        <strain evidence="2 3">SL.3.17</strain>
    </source>
</reference>